<evidence type="ECO:0000256" key="9">
    <source>
        <dbReference type="ARBA" id="ARBA00023224"/>
    </source>
</evidence>
<comment type="caution">
    <text evidence="10">Lacks conserved residue(s) required for the propagation of feature annotation.</text>
</comment>
<dbReference type="GO" id="GO:0005549">
    <property type="term" value="F:odorant binding"/>
    <property type="evidence" value="ECO:0007669"/>
    <property type="project" value="InterPro"/>
</dbReference>
<accession>A0A834HUF8</accession>
<keyword evidence="8 10" id="KW-0675">Receptor</keyword>
<dbReference type="GO" id="GO:0005886">
    <property type="term" value="C:plasma membrane"/>
    <property type="evidence" value="ECO:0007669"/>
    <property type="project" value="UniProtKB-SubCell"/>
</dbReference>
<feature type="transmembrane region" description="Helical" evidence="10">
    <location>
        <begin position="186"/>
        <end position="203"/>
    </location>
</feature>
<evidence type="ECO:0000256" key="6">
    <source>
        <dbReference type="ARBA" id="ARBA00022989"/>
    </source>
</evidence>
<organism evidence="11 12">
    <name type="scientific">Rhynchophorus ferrugineus</name>
    <name type="common">Red palm weevil</name>
    <name type="synonym">Curculio ferrugineus</name>
    <dbReference type="NCBI Taxonomy" id="354439"/>
    <lineage>
        <taxon>Eukaryota</taxon>
        <taxon>Metazoa</taxon>
        <taxon>Ecdysozoa</taxon>
        <taxon>Arthropoda</taxon>
        <taxon>Hexapoda</taxon>
        <taxon>Insecta</taxon>
        <taxon>Pterygota</taxon>
        <taxon>Neoptera</taxon>
        <taxon>Endopterygota</taxon>
        <taxon>Coleoptera</taxon>
        <taxon>Polyphaga</taxon>
        <taxon>Cucujiformia</taxon>
        <taxon>Curculionidae</taxon>
        <taxon>Dryophthorinae</taxon>
        <taxon>Rhynchophorus</taxon>
    </lineage>
</organism>
<feature type="transmembrane region" description="Helical" evidence="10">
    <location>
        <begin position="130"/>
        <end position="152"/>
    </location>
</feature>
<evidence type="ECO:0000256" key="7">
    <source>
        <dbReference type="ARBA" id="ARBA00023136"/>
    </source>
</evidence>
<dbReference type="GO" id="GO:0004984">
    <property type="term" value="F:olfactory receptor activity"/>
    <property type="evidence" value="ECO:0007669"/>
    <property type="project" value="InterPro"/>
</dbReference>
<keyword evidence="3 10" id="KW-0716">Sensory transduction</keyword>
<name>A0A834HUF8_RHYFE</name>
<dbReference type="Proteomes" id="UP000625711">
    <property type="component" value="Unassembled WGS sequence"/>
</dbReference>
<keyword evidence="9 10" id="KW-0807">Transducer</keyword>
<comment type="caution">
    <text evidence="11">The sequence shown here is derived from an EMBL/GenBank/DDBJ whole genome shotgun (WGS) entry which is preliminary data.</text>
</comment>
<evidence type="ECO:0000256" key="1">
    <source>
        <dbReference type="ARBA" id="ARBA00004651"/>
    </source>
</evidence>
<evidence type="ECO:0000256" key="2">
    <source>
        <dbReference type="ARBA" id="ARBA00022475"/>
    </source>
</evidence>
<evidence type="ECO:0000313" key="11">
    <source>
        <dbReference type="EMBL" id="KAF7268982.1"/>
    </source>
</evidence>
<comment type="similarity">
    <text evidence="10">Belongs to the insect chemoreceptor superfamily. Heteromeric odorant receptor channel (TC 1.A.69) family.</text>
</comment>
<evidence type="ECO:0000256" key="8">
    <source>
        <dbReference type="ARBA" id="ARBA00023170"/>
    </source>
</evidence>
<dbReference type="PANTHER" id="PTHR21137">
    <property type="entry name" value="ODORANT RECEPTOR"/>
    <property type="match status" value="1"/>
</dbReference>
<gene>
    <name evidence="11" type="ORF">GWI33_017966</name>
</gene>
<proteinExistence type="inferred from homology"/>
<evidence type="ECO:0000256" key="4">
    <source>
        <dbReference type="ARBA" id="ARBA00022692"/>
    </source>
</evidence>
<keyword evidence="2" id="KW-1003">Cell membrane</keyword>
<keyword evidence="7 10" id="KW-0472">Membrane</keyword>
<comment type="subcellular location">
    <subcellularLocation>
        <location evidence="1 10">Cell membrane</location>
        <topology evidence="1 10">Multi-pass membrane protein</topology>
    </subcellularLocation>
</comment>
<dbReference type="InterPro" id="IPR004117">
    <property type="entry name" value="7tm6_olfct_rcpt"/>
</dbReference>
<evidence type="ECO:0000256" key="10">
    <source>
        <dbReference type="RuleBase" id="RU351113"/>
    </source>
</evidence>
<feature type="transmembrane region" description="Helical" evidence="10">
    <location>
        <begin position="37"/>
        <end position="62"/>
    </location>
</feature>
<feature type="transmembrane region" description="Helical" evidence="10">
    <location>
        <begin position="296"/>
        <end position="315"/>
    </location>
</feature>
<dbReference type="OrthoDB" id="8117390at2759"/>
<feature type="transmembrane region" description="Helical" evidence="10">
    <location>
        <begin position="69"/>
        <end position="91"/>
    </location>
</feature>
<protein>
    <recommendedName>
        <fullName evidence="10">Odorant receptor</fullName>
    </recommendedName>
</protein>
<keyword evidence="12" id="KW-1185">Reference proteome</keyword>
<keyword evidence="5 10" id="KW-0552">Olfaction</keyword>
<keyword evidence="6 10" id="KW-1133">Transmembrane helix</keyword>
<evidence type="ECO:0000313" key="12">
    <source>
        <dbReference type="Proteomes" id="UP000625711"/>
    </source>
</evidence>
<evidence type="ECO:0000256" key="5">
    <source>
        <dbReference type="ARBA" id="ARBA00022725"/>
    </source>
</evidence>
<dbReference type="EMBL" id="JAACXV010014285">
    <property type="protein sequence ID" value="KAF7268982.1"/>
    <property type="molecule type" value="Genomic_DNA"/>
</dbReference>
<dbReference type="GO" id="GO:0007165">
    <property type="term" value="P:signal transduction"/>
    <property type="evidence" value="ECO:0007669"/>
    <property type="project" value="UniProtKB-KW"/>
</dbReference>
<dbReference type="AlphaFoldDB" id="A0A834HUF8"/>
<dbReference type="PANTHER" id="PTHR21137:SF35">
    <property type="entry name" value="ODORANT RECEPTOR 19A-RELATED"/>
    <property type="match status" value="1"/>
</dbReference>
<reference evidence="11" key="1">
    <citation type="submission" date="2020-08" db="EMBL/GenBank/DDBJ databases">
        <title>Genome sequencing and assembly of the red palm weevil Rhynchophorus ferrugineus.</title>
        <authorList>
            <person name="Dias G.B."/>
            <person name="Bergman C.M."/>
            <person name="Manee M."/>
        </authorList>
    </citation>
    <scope>NUCLEOTIDE SEQUENCE</scope>
    <source>
        <strain evidence="11">AA-2017</strain>
        <tissue evidence="11">Whole larva</tissue>
    </source>
</reference>
<sequence>MTDNERLIKITKWFMILTGFWIKPLNVGPTMKKIHSAYIVAVRIGLVSLWLLLAIELFRLIIQKYELEIVMSTIGVLIGVTKIQIKFIIFIKNKVVDLYEVVIENESKIWRSNNKEIKELYTKNVIICRYFMFVQMLGTAVAVTSLTITGILGNNDLIKYNHLHNTSLESHFIFQIYFPVNKLDHLVSFYLLMVMYVWCAFIFNNASHMIVTNLLLFCSTRLAVLQIKMRNVVRDRNPEKYNQMLKKLIVEHVSIIQFISTLNSRTKYLLMLEFVLSSLDVASAASNVTKTRTSDLSWWTVFFLLLTAQIFLLTWNANEIKEQSLAIADSIFKSDWYLLDKDNLKLIQLIIIRAQKPLVVTIGPFAPMTTTSALLMFKAAYSYISIMQ</sequence>
<evidence type="ECO:0000256" key="3">
    <source>
        <dbReference type="ARBA" id="ARBA00022606"/>
    </source>
</evidence>
<dbReference type="Pfam" id="PF02949">
    <property type="entry name" value="7tm_6"/>
    <property type="match status" value="1"/>
</dbReference>
<keyword evidence="4 10" id="KW-0812">Transmembrane</keyword>